<dbReference type="Pfam" id="PF01061">
    <property type="entry name" value="ABC2_membrane"/>
    <property type="match status" value="1"/>
</dbReference>
<dbReference type="PROSITE" id="PS50006">
    <property type="entry name" value="FHA_DOMAIN"/>
    <property type="match status" value="2"/>
</dbReference>
<keyword evidence="5 11" id="KW-0067">ATP-binding</keyword>
<dbReference type="AlphaFoldDB" id="A0A951U647"/>
<dbReference type="InterPro" id="IPR008984">
    <property type="entry name" value="SMAD_FHA_dom_sf"/>
</dbReference>
<dbReference type="GO" id="GO:0140359">
    <property type="term" value="F:ABC-type transporter activity"/>
    <property type="evidence" value="ECO:0007669"/>
    <property type="project" value="InterPro"/>
</dbReference>
<evidence type="ECO:0000256" key="7">
    <source>
        <dbReference type="ARBA" id="ARBA00023136"/>
    </source>
</evidence>
<dbReference type="PANTHER" id="PTHR48041">
    <property type="entry name" value="ABC TRANSPORTER G FAMILY MEMBER 28"/>
    <property type="match status" value="1"/>
</dbReference>
<dbReference type="PROSITE" id="PS50893">
    <property type="entry name" value="ABC_TRANSPORTER_2"/>
    <property type="match status" value="1"/>
</dbReference>
<evidence type="ECO:0000256" key="2">
    <source>
        <dbReference type="ARBA" id="ARBA00022448"/>
    </source>
</evidence>
<keyword evidence="2" id="KW-0813">Transport</keyword>
<dbReference type="EMBL" id="JAHHHV010000075">
    <property type="protein sequence ID" value="MBW4467265.1"/>
    <property type="molecule type" value="Genomic_DNA"/>
</dbReference>
<dbReference type="Gene3D" id="3.40.50.300">
    <property type="entry name" value="P-loop containing nucleotide triphosphate hydrolases"/>
    <property type="match status" value="1"/>
</dbReference>
<evidence type="ECO:0000313" key="12">
    <source>
        <dbReference type="Proteomes" id="UP000707356"/>
    </source>
</evidence>
<organism evidence="11 12">
    <name type="scientific">Pegethrix bostrychoides GSE-TBD4-15B</name>
    <dbReference type="NCBI Taxonomy" id="2839662"/>
    <lineage>
        <taxon>Bacteria</taxon>
        <taxon>Bacillati</taxon>
        <taxon>Cyanobacteriota</taxon>
        <taxon>Cyanophyceae</taxon>
        <taxon>Oculatellales</taxon>
        <taxon>Oculatellaceae</taxon>
        <taxon>Pegethrix</taxon>
    </lineage>
</organism>
<keyword evidence="6 8" id="KW-1133">Transmembrane helix</keyword>
<accession>A0A951U647</accession>
<reference evidence="11" key="2">
    <citation type="journal article" date="2022" name="Microbiol. Resour. Announc.">
        <title>Metagenome Sequencing to Explore Phylogenomics of Terrestrial Cyanobacteria.</title>
        <authorList>
            <person name="Ward R.D."/>
            <person name="Stajich J.E."/>
            <person name="Johansen J.R."/>
            <person name="Huntemann M."/>
            <person name="Clum A."/>
            <person name="Foster B."/>
            <person name="Foster B."/>
            <person name="Roux S."/>
            <person name="Palaniappan K."/>
            <person name="Varghese N."/>
            <person name="Mukherjee S."/>
            <person name="Reddy T.B.K."/>
            <person name="Daum C."/>
            <person name="Copeland A."/>
            <person name="Chen I.A."/>
            <person name="Ivanova N.N."/>
            <person name="Kyrpides N.C."/>
            <person name="Shapiro N."/>
            <person name="Eloe-Fadrosh E.A."/>
            <person name="Pietrasiak N."/>
        </authorList>
    </citation>
    <scope>NUCLEOTIDE SEQUENCE</scope>
    <source>
        <strain evidence="11">GSE-TBD4-15B</strain>
    </source>
</reference>
<dbReference type="SMART" id="SM00382">
    <property type="entry name" value="AAA"/>
    <property type="match status" value="1"/>
</dbReference>
<dbReference type="GO" id="GO:0005524">
    <property type="term" value="F:ATP binding"/>
    <property type="evidence" value="ECO:0007669"/>
    <property type="project" value="UniProtKB-KW"/>
</dbReference>
<evidence type="ECO:0000256" key="3">
    <source>
        <dbReference type="ARBA" id="ARBA00022692"/>
    </source>
</evidence>
<evidence type="ECO:0000313" key="11">
    <source>
        <dbReference type="EMBL" id="MBW4467265.1"/>
    </source>
</evidence>
<dbReference type="Gene3D" id="2.60.200.20">
    <property type="match status" value="2"/>
</dbReference>
<keyword evidence="7 8" id="KW-0472">Membrane</keyword>
<keyword evidence="4" id="KW-0547">Nucleotide-binding</keyword>
<feature type="transmembrane region" description="Helical" evidence="8">
    <location>
        <begin position="705"/>
        <end position="724"/>
    </location>
</feature>
<keyword evidence="3 8" id="KW-0812">Transmembrane</keyword>
<evidence type="ECO:0000256" key="8">
    <source>
        <dbReference type="SAM" id="Phobius"/>
    </source>
</evidence>
<evidence type="ECO:0000256" key="4">
    <source>
        <dbReference type="ARBA" id="ARBA00022741"/>
    </source>
</evidence>
<comment type="subcellular location">
    <subcellularLocation>
        <location evidence="1">Membrane</location>
        <topology evidence="1">Multi-pass membrane protein</topology>
    </subcellularLocation>
</comment>
<dbReference type="InterPro" id="IPR050352">
    <property type="entry name" value="ABCG_transporters"/>
</dbReference>
<evidence type="ECO:0000256" key="6">
    <source>
        <dbReference type="ARBA" id="ARBA00022989"/>
    </source>
</evidence>
<dbReference type="InterPro" id="IPR003439">
    <property type="entry name" value="ABC_transporter-like_ATP-bd"/>
</dbReference>
<dbReference type="Pfam" id="PF00005">
    <property type="entry name" value="ABC_tran"/>
    <property type="match status" value="1"/>
</dbReference>
<feature type="transmembrane region" description="Helical" evidence="8">
    <location>
        <begin position="635"/>
        <end position="657"/>
    </location>
</feature>
<sequence>MSNLSSQASTEIQQDPYLALGYRGQKLQFDLTQDLHYLGRDQQRCDLVIPDDWNIISSCHALLRRSGSDYRICDGDGQRPSTNGLFLDRTRITSTEGLLLTNGMQLWIGQNPQDQVQISYHNPTSTTTAVVQQQRILLRQSPITIGRDPSADLCLDAPIVSRKHAMLETAGQDYILHDYSTNGVFANGQRVNGSVLLTEGTTLNIGPFLLLLQGQALCILDPGNQIRLDADQLVREVQDQKGQPLRLLDQITLAIEPGQFVALVGGSGAGKSTLMRTLLGIDPTTSGQVYINGNRLRQNFNIYRSQIGYVPQDDIIHKELTVVEVLSYAAKLRLPPDTDVAFVVQQTLEQIEMTKRQNVQVSRLSGGQRKRVSIGVELLADPKLFFLDEPTSGLDPGLDKKMMQLLRKLADQGRTIILVTHATANITLCDRVVFLGRGGRLCFFGPPKEAPTFFNASSDDFADSFADIYNELEQDESIIQQWASRFQTTRFYQEYITNHLSLSGASGASSASRTPAQPPAQQVKPSAVQQCKLLTQRYFQLVQRDRVNLALALLTAPIGIGLITLAVRNKDPLVLGAEPDPTLAPLALRVLFVFTCAAIWVGLSGSLQEIVKEAAIYARERLVNLGISAYLSSKLLVLGGLALLQALLMLAIILIGFKSPQPDLLPWSLGVWITSFLTLLTSLSLGLMVSAIVKNGSQANSALPLLLLPQIIFSGVLFKIDGLAGKLSWLMLSRWSVGAYGALVNVNQLVPEPTRLPDGSILPQPFEPTPVYDLTAGNLALNWGMLGVHALVYWGITWWMQKRKDIF</sequence>
<dbReference type="GO" id="GO:0016020">
    <property type="term" value="C:membrane"/>
    <property type="evidence" value="ECO:0007669"/>
    <property type="project" value="UniProtKB-SubCell"/>
</dbReference>
<dbReference type="GO" id="GO:0016887">
    <property type="term" value="F:ATP hydrolysis activity"/>
    <property type="evidence" value="ECO:0007669"/>
    <property type="project" value="InterPro"/>
</dbReference>
<feature type="domain" description="FHA" evidence="9">
    <location>
        <begin position="143"/>
        <end position="191"/>
    </location>
</feature>
<proteinExistence type="predicted"/>
<dbReference type="Pfam" id="PF00498">
    <property type="entry name" value="FHA"/>
    <property type="match status" value="2"/>
</dbReference>
<dbReference type="InterPro" id="IPR027417">
    <property type="entry name" value="P-loop_NTPase"/>
</dbReference>
<evidence type="ECO:0000256" key="1">
    <source>
        <dbReference type="ARBA" id="ARBA00004141"/>
    </source>
</evidence>
<feature type="domain" description="FHA" evidence="9">
    <location>
        <begin position="36"/>
        <end position="92"/>
    </location>
</feature>
<dbReference type="InterPro" id="IPR013525">
    <property type="entry name" value="ABC2_TM"/>
</dbReference>
<dbReference type="SUPFAM" id="SSF52540">
    <property type="entry name" value="P-loop containing nucleoside triphosphate hydrolases"/>
    <property type="match status" value="1"/>
</dbReference>
<dbReference type="SMART" id="SM00240">
    <property type="entry name" value="FHA"/>
    <property type="match status" value="2"/>
</dbReference>
<comment type="caution">
    <text evidence="11">The sequence shown here is derived from an EMBL/GenBank/DDBJ whole genome shotgun (WGS) entry which is preliminary data.</text>
</comment>
<name>A0A951U647_9CYAN</name>
<dbReference type="InterPro" id="IPR003593">
    <property type="entry name" value="AAA+_ATPase"/>
</dbReference>
<dbReference type="PANTHER" id="PTHR48041:SF139">
    <property type="entry name" value="PROTEIN SCARLET"/>
    <property type="match status" value="1"/>
</dbReference>
<feature type="transmembrane region" description="Helical" evidence="8">
    <location>
        <begin position="669"/>
        <end position="693"/>
    </location>
</feature>
<gene>
    <name evidence="11" type="ORF">KME07_17705</name>
</gene>
<evidence type="ECO:0000256" key="5">
    <source>
        <dbReference type="ARBA" id="ARBA00022840"/>
    </source>
</evidence>
<dbReference type="InterPro" id="IPR000253">
    <property type="entry name" value="FHA_dom"/>
</dbReference>
<dbReference type="CDD" id="cd00060">
    <property type="entry name" value="FHA"/>
    <property type="match status" value="2"/>
</dbReference>
<feature type="transmembrane region" description="Helical" evidence="8">
    <location>
        <begin position="547"/>
        <end position="566"/>
    </location>
</feature>
<protein>
    <submittedName>
        <fullName evidence="11">ATP-binding cassette domain-containing protein</fullName>
    </submittedName>
</protein>
<evidence type="ECO:0000259" key="10">
    <source>
        <dbReference type="PROSITE" id="PS50893"/>
    </source>
</evidence>
<feature type="transmembrane region" description="Helical" evidence="8">
    <location>
        <begin position="780"/>
        <end position="800"/>
    </location>
</feature>
<dbReference type="PROSITE" id="PS00211">
    <property type="entry name" value="ABC_TRANSPORTER_1"/>
    <property type="match status" value="1"/>
</dbReference>
<dbReference type="InterPro" id="IPR017871">
    <property type="entry name" value="ABC_transporter-like_CS"/>
</dbReference>
<dbReference type="Proteomes" id="UP000707356">
    <property type="component" value="Unassembled WGS sequence"/>
</dbReference>
<evidence type="ECO:0000259" key="9">
    <source>
        <dbReference type="PROSITE" id="PS50006"/>
    </source>
</evidence>
<dbReference type="SUPFAM" id="SSF49879">
    <property type="entry name" value="SMAD/FHA domain"/>
    <property type="match status" value="2"/>
</dbReference>
<feature type="transmembrane region" description="Helical" evidence="8">
    <location>
        <begin position="586"/>
        <end position="603"/>
    </location>
</feature>
<reference evidence="11" key="1">
    <citation type="submission" date="2021-05" db="EMBL/GenBank/DDBJ databases">
        <authorList>
            <person name="Pietrasiak N."/>
            <person name="Ward R."/>
            <person name="Stajich J.E."/>
            <person name="Kurbessoian T."/>
        </authorList>
    </citation>
    <scope>NUCLEOTIDE SEQUENCE</scope>
    <source>
        <strain evidence="11">GSE-TBD4-15B</strain>
    </source>
</reference>
<feature type="domain" description="ABC transporter" evidence="10">
    <location>
        <begin position="228"/>
        <end position="462"/>
    </location>
</feature>
<dbReference type="FunFam" id="3.40.50.300:FF:000474">
    <property type="entry name" value="Putative ABC transporter ATP-binding subunit"/>
    <property type="match status" value="1"/>
</dbReference>